<accession>T0LJE3</accession>
<organism evidence="1 2">
    <name type="scientific">Colletotrichum gloeosporioides (strain Cg-14)</name>
    <name type="common">Anthracnose fungus</name>
    <name type="synonym">Glomerella cingulata</name>
    <dbReference type="NCBI Taxonomy" id="1237896"/>
    <lineage>
        <taxon>Eukaryota</taxon>
        <taxon>Fungi</taxon>
        <taxon>Dikarya</taxon>
        <taxon>Ascomycota</taxon>
        <taxon>Pezizomycotina</taxon>
        <taxon>Sordariomycetes</taxon>
        <taxon>Hypocreomycetidae</taxon>
        <taxon>Glomerellales</taxon>
        <taxon>Glomerellaceae</taxon>
        <taxon>Colletotrichum</taxon>
        <taxon>Colletotrichum gloeosporioides species complex</taxon>
    </lineage>
</organism>
<dbReference type="AlphaFoldDB" id="T0LJE3"/>
<evidence type="ECO:0000313" key="1">
    <source>
        <dbReference type="EMBL" id="EQB48280.1"/>
    </source>
</evidence>
<evidence type="ECO:0000313" key="2">
    <source>
        <dbReference type="Proteomes" id="UP000015530"/>
    </source>
</evidence>
<protein>
    <submittedName>
        <fullName evidence="1">Uncharacterized protein</fullName>
    </submittedName>
</protein>
<name>T0LJE3_COLGC</name>
<dbReference type="EMBL" id="AMYD01002660">
    <property type="protein sequence ID" value="EQB48280.1"/>
    <property type="molecule type" value="Genomic_DNA"/>
</dbReference>
<dbReference type="Proteomes" id="UP000015530">
    <property type="component" value="Unassembled WGS sequence"/>
</dbReference>
<proteinExistence type="predicted"/>
<comment type="caution">
    <text evidence="1">The sequence shown here is derived from an EMBL/GenBank/DDBJ whole genome shotgun (WGS) entry which is preliminary data.</text>
</comment>
<reference evidence="2" key="1">
    <citation type="journal article" date="2013" name="Mol. Plant Microbe Interact.">
        <title>Global aspects of pacC regulation of pathogenicity genes in Colletotrichum gloeosporioides as revealed by transcriptome analysis.</title>
        <authorList>
            <person name="Alkan N."/>
            <person name="Meng X."/>
            <person name="Friedlander G."/>
            <person name="Reuveni E."/>
            <person name="Sukno S."/>
            <person name="Sherman A."/>
            <person name="Thon M."/>
            <person name="Fluhr R."/>
            <person name="Prusky D."/>
        </authorList>
    </citation>
    <scope>NUCLEOTIDE SEQUENCE [LARGE SCALE GENOMIC DNA]</scope>
    <source>
        <strain evidence="2">Cg-14</strain>
    </source>
</reference>
<dbReference type="HOGENOM" id="CLU_3431979_0_0_1"/>
<gene>
    <name evidence="1" type="ORF">CGLO_12500</name>
</gene>
<sequence>MKSPRLPSILEVVAIFS</sequence>